<dbReference type="AlphaFoldDB" id="A0A5N3QTE5"/>
<name>A0A5N3QTE5_9VIBR</name>
<evidence type="ECO:0000313" key="1">
    <source>
        <dbReference type="EMBL" id="KAB0285438.1"/>
    </source>
</evidence>
<dbReference type="Proteomes" id="UP000326789">
    <property type="component" value="Unassembled WGS sequence"/>
</dbReference>
<proteinExistence type="predicted"/>
<sequence>METITVEVSPEEVKLHVAQRKREEASKKYAQKKARERQQALAEAGLYGDLDGSRKEAATAVDKAVEGFEAFLKEDHDSRSKVAKYIPVFLLLNASERAVLVSDAVDLMLSAVDNVNLTGIVHRLGDLTEVSVGFMKQRRENAKRTRQLQQLLDQQSSVGGRLKAIKYELKVNTKTWTGWDEEVKVLLGQILFHIVMESTDLFVTETREAAGVSYF</sequence>
<protein>
    <submittedName>
        <fullName evidence="1">Uncharacterized protein</fullName>
    </submittedName>
</protein>
<dbReference type="EMBL" id="VWSE01000010">
    <property type="protein sequence ID" value="KAB0285438.1"/>
    <property type="molecule type" value="Genomic_DNA"/>
</dbReference>
<gene>
    <name evidence="1" type="ORF">F2P58_23265</name>
</gene>
<dbReference type="InterPro" id="IPR043502">
    <property type="entry name" value="DNA/RNA_pol_sf"/>
</dbReference>
<dbReference type="RefSeq" id="WP_150873139.1">
    <property type="nucleotide sequence ID" value="NZ_VWSE01000010.1"/>
</dbReference>
<dbReference type="SUPFAM" id="SSF56672">
    <property type="entry name" value="DNA/RNA polymerases"/>
    <property type="match status" value="1"/>
</dbReference>
<dbReference type="Gene3D" id="1.10.1320.10">
    <property type="entry name" value="DNA-directed RNA polymerase, N-terminal domain"/>
    <property type="match status" value="1"/>
</dbReference>
<accession>A0A5N3QTE5</accession>
<organism evidence="1 2">
    <name type="scientific">Vibrio fortis</name>
    <dbReference type="NCBI Taxonomy" id="212667"/>
    <lineage>
        <taxon>Bacteria</taxon>
        <taxon>Pseudomonadati</taxon>
        <taxon>Pseudomonadota</taxon>
        <taxon>Gammaproteobacteria</taxon>
        <taxon>Vibrionales</taxon>
        <taxon>Vibrionaceae</taxon>
        <taxon>Vibrio</taxon>
    </lineage>
</organism>
<dbReference type="InterPro" id="IPR037159">
    <property type="entry name" value="RNA_POL_N_sf"/>
</dbReference>
<evidence type="ECO:0000313" key="2">
    <source>
        <dbReference type="Proteomes" id="UP000326789"/>
    </source>
</evidence>
<comment type="caution">
    <text evidence="1">The sequence shown here is derived from an EMBL/GenBank/DDBJ whole genome shotgun (WGS) entry which is preliminary data.</text>
</comment>
<reference evidence="1 2" key="1">
    <citation type="submission" date="2019-09" db="EMBL/GenBank/DDBJ databases">
        <title>Whole genome sequence of Vibrio fortis.</title>
        <authorList>
            <person name="Das S.K."/>
        </authorList>
    </citation>
    <scope>NUCLEOTIDE SEQUENCE [LARGE SCALE GENOMIC DNA]</scope>
    <source>
        <strain evidence="1 2">AN60</strain>
    </source>
</reference>